<dbReference type="InterPro" id="IPR003439">
    <property type="entry name" value="ABC_transporter-like_ATP-bd"/>
</dbReference>
<sequence length="369" mass="40966">MTSCASVATINLIFKHSFSQNSESSRFDFNVDLELPSTGLTAIYGHSGCGKTTLLRCIAGLNTPEKGRVRFREQIWQSEQICLPANKRPIGYVFQEASLFDFLTAKQNLEFAIKRADTRHTKLDYKSIIDVLGIEHILCKYPSQLSGGEKQRVAIARALLIQPSLLLMDEPLASLDPARKQEILPYLKALKHAFNTPILYVTHSLQEVAQLADHLVIMAKGKAVASGQVTELFSQLDLPLQLEQDSSAILEGVITEKDEKWHLMKFQFQGGALWLKDCGQALNSQVRVSIQARDVSITLAEHQDSSIVNRLAVTVVDIAKNIDPSMALVRLQTGDSYLLARLTLRSVDQLKLQIGQSIWAQIKSAALLS</sequence>
<dbReference type="InterPro" id="IPR003593">
    <property type="entry name" value="AAA+_ATPase"/>
</dbReference>
<keyword evidence="8" id="KW-0472">Membrane</keyword>
<dbReference type="InterPro" id="IPR008995">
    <property type="entry name" value="Mo/tungstate-bd_C_term_dom"/>
</dbReference>
<dbReference type="GO" id="GO:0005524">
    <property type="term" value="F:ATP binding"/>
    <property type="evidence" value="ECO:0007669"/>
    <property type="project" value="UniProtKB-KW"/>
</dbReference>
<evidence type="ECO:0000256" key="7">
    <source>
        <dbReference type="ARBA" id="ARBA00022967"/>
    </source>
</evidence>
<evidence type="ECO:0000259" key="10">
    <source>
        <dbReference type="PROSITE" id="PS50893"/>
    </source>
</evidence>
<dbReference type="EMBL" id="CP026604">
    <property type="protein sequence ID" value="AWB65164.1"/>
    <property type="molecule type" value="Genomic_DNA"/>
</dbReference>
<proteinExistence type="predicted"/>
<dbReference type="GO" id="GO:0015098">
    <property type="term" value="F:molybdate ion transmembrane transporter activity"/>
    <property type="evidence" value="ECO:0007669"/>
    <property type="project" value="InterPro"/>
</dbReference>
<dbReference type="PANTHER" id="PTHR43514">
    <property type="entry name" value="ABC TRANSPORTER I FAMILY MEMBER 10"/>
    <property type="match status" value="1"/>
</dbReference>
<keyword evidence="5" id="KW-0547">Nucleotide-binding</keyword>
<dbReference type="OrthoDB" id="9802264at2"/>
<dbReference type="AlphaFoldDB" id="A0A2S0VLS3"/>
<evidence type="ECO:0000256" key="6">
    <source>
        <dbReference type="ARBA" id="ARBA00022840"/>
    </source>
</evidence>
<evidence type="ECO:0000256" key="2">
    <source>
        <dbReference type="ARBA" id="ARBA00022475"/>
    </source>
</evidence>
<dbReference type="PROSITE" id="PS00211">
    <property type="entry name" value="ABC_TRANSPORTER_1"/>
    <property type="match status" value="1"/>
</dbReference>
<evidence type="ECO:0000313" key="13">
    <source>
        <dbReference type="Proteomes" id="UP000244441"/>
    </source>
</evidence>
<gene>
    <name evidence="12" type="primary">modC</name>
    <name evidence="12" type="ORF">C2869_01315</name>
</gene>
<dbReference type="GO" id="GO:0140359">
    <property type="term" value="F:ABC-type transporter activity"/>
    <property type="evidence" value="ECO:0007669"/>
    <property type="project" value="InterPro"/>
</dbReference>
<organism evidence="12 13">
    <name type="scientific">Saccharobesus litoralis</name>
    <dbReference type="NCBI Taxonomy" id="2172099"/>
    <lineage>
        <taxon>Bacteria</taxon>
        <taxon>Pseudomonadati</taxon>
        <taxon>Pseudomonadota</taxon>
        <taxon>Gammaproteobacteria</taxon>
        <taxon>Alteromonadales</taxon>
        <taxon>Alteromonadaceae</taxon>
        <taxon>Saccharobesus</taxon>
    </lineage>
</organism>
<evidence type="ECO:0000256" key="9">
    <source>
        <dbReference type="PROSITE-ProRule" id="PRU01213"/>
    </source>
</evidence>
<keyword evidence="13" id="KW-1185">Reference proteome</keyword>
<reference evidence="12 13" key="1">
    <citation type="submission" date="2018-01" db="EMBL/GenBank/DDBJ databases">
        <title>Genome sequence of a Cantenovulum-like bacteria.</title>
        <authorList>
            <person name="Tan W.R."/>
            <person name="Lau N.-S."/>
            <person name="Go F."/>
            <person name="Amirul A.-A.A."/>
        </authorList>
    </citation>
    <scope>NUCLEOTIDE SEQUENCE [LARGE SCALE GENOMIC DNA]</scope>
    <source>
        <strain evidence="12 13">CCB-QB4</strain>
    </source>
</reference>
<accession>A0A2S0VLS3</accession>
<protein>
    <submittedName>
        <fullName evidence="12">Molybdenum ABC transporter ATP-binding protein</fullName>
    </submittedName>
</protein>
<keyword evidence="1" id="KW-0813">Transport</keyword>
<evidence type="ECO:0000259" key="11">
    <source>
        <dbReference type="PROSITE" id="PS51866"/>
    </source>
</evidence>
<dbReference type="Pfam" id="PF03459">
    <property type="entry name" value="TOBE"/>
    <property type="match status" value="1"/>
</dbReference>
<dbReference type="NCBIfam" id="TIGR02142">
    <property type="entry name" value="modC_ABC"/>
    <property type="match status" value="1"/>
</dbReference>
<keyword evidence="7" id="KW-1278">Translocase</keyword>
<dbReference type="PROSITE" id="PS50893">
    <property type="entry name" value="ABC_TRANSPORTER_2"/>
    <property type="match status" value="1"/>
</dbReference>
<keyword evidence="3 9" id="KW-0500">Molybdenum</keyword>
<dbReference type="Gene3D" id="3.40.50.300">
    <property type="entry name" value="P-loop containing nucleotide triphosphate hydrolases"/>
    <property type="match status" value="1"/>
</dbReference>
<dbReference type="InterPro" id="IPR050334">
    <property type="entry name" value="Molybdenum_import_ModC"/>
</dbReference>
<dbReference type="GO" id="GO:0016887">
    <property type="term" value="F:ATP hydrolysis activity"/>
    <property type="evidence" value="ECO:0007669"/>
    <property type="project" value="InterPro"/>
</dbReference>
<dbReference type="PANTHER" id="PTHR43514:SF10">
    <property type="entry name" value="MOLYBDENUM IMPORT ATP-BINDING PROTEIN MODC 2"/>
    <property type="match status" value="1"/>
</dbReference>
<evidence type="ECO:0000256" key="8">
    <source>
        <dbReference type="ARBA" id="ARBA00023136"/>
    </source>
</evidence>
<keyword evidence="2" id="KW-1003">Cell membrane</keyword>
<dbReference type="Gene3D" id="2.40.50.100">
    <property type="match status" value="1"/>
</dbReference>
<dbReference type="InterPro" id="IPR011868">
    <property type="entry name" value="ModC_ABC_ATP-bd"/>
</dbReference>
<dbReference type="InterPro" id="IPR004606">
    <property type="entry name" value="Mop_domain"/>
</dbReference>
<dbReference type="SMART" id="SM00382">
    <property type="entry name" value="AAA"/>
    <property type="match status" value="1"/>
</dbReference>
<keyword evidence="6 12" id="KW-0067">ATP-binding</keyword>
<dbReference type="InterPro" id="IPR027417">
    <property type="entry name" value="P-loop_NTPase"/>
</dbReference>
<dbReference type="Pfam" id="PF00005">
    <property type="entry name" value="ABC_tran"/>
    <property type="match status" value="1"/>
</dbReference>
<feature type="domain" description="ABC transporter" evidence="10">
    <location>
        <begin position="7"/>
        <end position="245"/>
    </location>
</feature>
<evidence type="ECO:0000256" key="5">
    <source>
        <dbReference type="ARBA" id="ARBA00022741"/>
    </source>
</evidence>
<dbReference type="RefSeq" id="WP_108601241.1">
    <property type="nucleotide sequence ID" value="NZ_CP026604.1"/>
</dbReference>
<dbReference type="KEGG" id="cate:C2869_01315"/>
<dbReference type="PROSITE" id="PS51866">
    <property type="entry name" value="MOP"/>
    <property type="match status" value="1"/>
</dbReference>
<feature type="domain" description="Mop" evidence="11">
    <location>
        <begin position="304"/>
        <end position="369"/>
    </location>
</feature>
<name>A0A2S0VLS3_9ALTE</name>
<dbReference type="InterPro" id="IPR005116">
    <property type="entry name" value="Transp-assoc_OB_typ1"/>
</dbReference>
<dbReference type="SUPFAM" id="SSF52540">
    <property type="entry name" value="P-loop containing nucleoside triphosphate hydrolases"/>
    <property type="match status" value="1"/>
</dbReference>
<dbReference type="GO" id="GO:0016020">
    <property type="term" value="C:membrane"/>
    <property type="evidence" value="ECO:0007669"/>
    <property type="project" value="InterPro"/>
</dbReference>
<evidence type="ECO:0000256" key="4">
    <source>
        <dbReference type="ARBA" id="ARBA00022519"/>
    </source>
</evidence>
<keyword evidence="4" id="KW-0997">Cell inner membrane</keyword>
<evidence type="ECO:0000256" key="1">
    <source>
        <dbReference type="ARBA" id="ARBA00022448"/>
    </source>
</evidence>
<dbReference type="SUPFAM" id="SSF50331">
    <property type="entry name" value="MOP-like"/>
    <property type="match status" value="1"/>
</dbReference>
<dbReference type="InterPro" id="IPR017871">
    <property type="entry name" value="ABC_transporter-like_CS"/>
</dbReference>
<evidence type="ECO:0000313" key="12">
    <source>
        <dbReference type="EMBL" id="AWB65164.1"/>
    </source>
</evidence>
<dbReference type="Proteomes" id="UP000244441">
    <property type="component" value="Chromosome"/>
</dbReference>
<evidence type="ECO:0000256" key="3">
    <source>
        <dbReference type="ARBA" id="ARBA00022505"/>
    </source>
</evidence>